<evidence type="ECO:0000313" key="4">
    <source>
        <dbReference type="Proteomes" id="UP000028569"/>
    </source>
</evidence>
<evidence type="ECO:0008006" key="5">
    <source>
        <dbReference type="Google" id="ProtNLM"/>
    </source>
</evidence>
<accession>A0A087VVU9</accession>
<proteinExistence type="predicted"/>
<dbReference type="HOGENOM" id="CLU_2033551_0_0_11"/>
<feature type="transmembrane region" description="Helical" evidence="2">
    <location>
        <begin position="32"/>
        <end position="51"/>
    </location>
</feature>
<evidence type="ECO:0000313" key="3">
    <source>
        <dbReference type="EMBL" id="AIC92421.1"/>
    </source>
</evidence>
<feature type="transmembrane region" description="Helical" evidence="2">
    <location>
        <begin position="88"/>
        <end position="110"/>
    </location>
</feature>
<gene>
    <name evidence="3" type="ORF">BINDI_1159</name>
</gene>
<dbReference type="RefSeq" id="WP_033490715.1">
    <property type="nucleotide sequence ID" value="NZ_CP006018.1"/>
</dbReference>
<dbReference type="KEGG" id="bii:BINDI_1159"/>
<keyword evidence="2" id="KW-0812">Transmembrane</keyword>
<reference evidence="3 4" key="1">
    <citation type="journal article" date="2014" name="Appl. Environ. Microbiol.">
        <title>Genomic encyclopedia of type strains of the genus Bifidobacterium.</title>
        <authorList>
            <person name="Milani C."/>
            <person name="Lugli G.A."/>
            <person name="Duranti S."/>
            <person name="Turroni F."/>
            <person name="Bottacini F."/>
            <person name="Mangifesta M."/>
            <person name="Sanchez B."/>
            <person name="Viappiani A."/>
            <person name="Mancabelli L."/>
            <person name="Taminiau B."/>
            <person name="Delcenserie V."/>
            <person name="Barrangou R."/>
            <person name="Margolles A."/>
            <person name="van Sinderen D."/>
            <person name="Ventura M."/>
        </authorList>
    </citation>
    <scope>NUCLEOTIDE SEQUENCE [LARGE SCALE GENOMIC DNA]</scope>
    <source>
        <strain evidence="3 4">LMG 11587</strain>
    </source>
</reference>
<dbReference type="EMBL" id="CP006018">
    <property type="protein sequence ID" value="AIC92421.1"/>
    <property type="molecule type" value="Genomic_DNA"/>
</dbReference>
<sequence length="121" mass="13064">MSEQDEKDQVRNPETVQKETVVVKEETEKHPVSSMAIISLVLGVISLLASVFKELDLVALCLGALGVLCSLIGFFTARSTGRHRGKSLVIVGLVLSLLAIVVAFFMHGGINQPFVVPSIKF</sequence>
<feature type="transmembrane region" description="Helical" evidence="2">
    <location>
        <begin position="57"/>
        <end position="76"/>
    </location>
</feature>
<keyword evidence="2" id="KW-0472">Membrane</keyword>
<protein>
    <recommendedName>
        <fullName evidence="5">DUF4190 domain-containing protein</fullName>
    </recommendedName>
</protein>
<dbReference type="Proteomes" id="UP000028569">
    <property type="component" value="Chromosome"/>
</dbReference>
<organism evidence="3 4">
    <name type="scientific">Bifidobacterium [indicum] DSM 20214 = LMG 11587</name>
    <dbReference type="NCBI Taxonomy" id="1341694"/>
    <lineage>
        <taxon>Bacteria</taxon>
        <taxon>Bacillati</taxon>
        <taxon>Actinomycetota</taxon>
        <taxon>Actinomycetes</taxon>
        <taxon>Bifidobacteriales</taxon>
        <taxon>Bifidobacteriaceae</taxon>
        <taxon>Bifidobacterium</taxon>
    </lineage>
</organism>
<evidence type="ECO:0000256" key="1">
    <source>
        <dbReference type="SAM" id="MobiDB-lite"/>
    </source>
</evidence>
<keyword evidence="2" id="KW-1133">Transmembrane helix</keyword>
<name>A0A087VVU9_9BIFI</name>
<keyword evidence="4" id="KW-1185">Reference proteome</keyword>
<evidence type="ECO:0000256" key="2">
    <source>
        <dbReference type="SAM" id="Phobius"/>
    </source>
</evidence>
<feature type="region of interest" description="Disordered" evidence="1">
    <location>
        <begin position="1"/>
        <end position="23"/>
    </location>
</feature>
<dbReference type="AlphaFoldDB" id="A0A087VVU9"/>